<dbReference type="InterPro" id="IPR009097">
    <property type="entry name" value="Cyclic_Pdiesterase"/>
</dbReference>
<evidence type="ECO:0000259" key="1">
    <source>
        <dbReference type="Pfam" id="PF08975"/>
    </source>
</evidence>
<dbReference type="EMBL" id="JAMFMB010000029">
    <property type="protein sequence ID" value="MCL6285461.1"/>
    <property type="molecule type" value="Genomic_DNA"/>
</dbReference>
<keyword evidence="3" id="KW-1185">Reference proteome</keyword>
<dbReference type="Pfam" id="PF08975">
    <property type="entry name" value="2H-phosphodiest"/>
    <property type="match status" value="1"/>
</dbReference>
<dbReference type="Proteomes" id="UP001203880">
    <property type="component" value="Unassembled WGS sequence"/>
</dbReference>
<comment type="caution">
    <text evidence="2">The sequence shown here is derived from an EMBL/GenBank/DDBJ whole genome shotgun (WGS) entry which is preliminary data.</text>
</comment>
<feature type="domain" description="DUF1868" evidence="1">
    <location>
        <begin position="22"/>
        <end position="130"/>
    </location>
</feature>
<reference evidence="2" key="1">
    <citation type="submission" date="2022-05" db="EMBL/GenBank/DDBJ databases">
        <authorList>
            <person name="Park J.-S."/>
        </authorList>
    </citation>
    <scope>NUCLEOTIDE SEQUENCE</scope>
    <source>
        <strain evidence="2">2012CJ41-6</strain>
    </source>
</reference>
<accession>A0ABT0Q6F8</accession>
<dbReference type="RefSeq" id="WP_249712281.1">
    <property type="nucleotide sequence ID" value="NZ_JAMFMB010000029.1"/>
</dbReference>
<sequence>MSPAKLSPTDVSGPRPAWSVDKFDDAGRVRVTPGLTTLCHIDRGSAAHAALGRIAAALRTGPHAHAFAFLPPDSFHMTLFDGVIDYRRDGVHWPEYLPSDAPIAQVEADWRARLQDFHLPQRFEIDVNGVVGGYTCPVSGADAEHERQLRECRDQLAERLQLRRANHDSYGFHITLAYQVQWLDPQAGQDVVALSDQLFADHGDALRRVEIGPVEFCRFENMYHFEPLLRL</sequence>
<name>A0ABT0Q6F8_9RHOB</name>
<dbReference type="InterPro" id="IPR015069">
    <property type="entry name" value="2H-PEstase_DUF1868"/>
</dbReference>
<organism evidence="2 3">
    <name type="scientific">Ruegeria spongiae</name>
    <dbReference type="NCBI Taxonomy" id="2942209"/>
    <lineage>
        <taxon>Bacteria</taxon>
        <taxon>Pseudomonadati</taxon>
        <taxon>Pseudomonadota</taxon>
        <taxon>Alphaproteobacteria</taxon>
        <taxon>Rhodobacterales</taxon>
        <taxon>Roseobacteraceae</taxon>
        <taxon>Ruegeria</taxon>
    </lineage>
</organism>
<proteinExistence type="predicted"/>
<dbReference type="SUPFAM" id="SSF55144">
    <property type="entry name" value="LigT-like"/>
    <property type="match status" value="1"/>
</dbReference>
<protein>
    <submittedName>
        <fullName evidence="2">DUF1868 domain-containing protein</fullName>
    </submittedName>
</protein>
<evidence type="ECO:0000313" key="2">
    <source>
        <dbReference type="EMBL" id="MCL6285461.1"/>
    </source>
</evidence>
<dbReference type="Gene3D" id="3.90.1140.10">
    <property type="entry name" value="Cyclic phosphodiesterase"/>
    <property type="match status" value="1"/>
</dbReference>
<evidence type="ECO:0000313" key="3">
    <source>
        <dbReference type="Proteomes" id="UP001203880"/>
    </source>
</evidence>
<gene>
    <name evidence="2" type="ORF">M3P21_18180</name>
</gene>